<organism evidence="1 2">
    <name type="scientific">Geofilum rubicundum JCM 15548</name>
    <dbReference type="NCBI Taxonomy" id="1236989"/>
    <lineage>
        <taxon>Bacteria</taxon>
        <taxon>Pseudomonadati</taxon>
        <taxon>Bacteroidota</taxon>
        <taxon>Bacteroidia</taxon>
        <taxon>Marinilabiliales</taxon>
        <taxon>Marinilabiliaceae</taxon>
        <taxon>Geofilum</taxon>
    </lineage>
</organism>
<keyword evidence="2" id="KW-1185">Reference proteome</keyword>
<evidence type="ECO:0000313" key="2">
    <source>
        <dbReference type="Proteomes" id="UP000032900"/>
    </source>
</evidence>
<evidence type="ECO:0000313" key="1">
    <source>
        <dbReference type="EMBL" id="GAO27771.1"/>
    </source>
</evidence>
<comment type="caution">
    <text evidence="1">The sequence shown here is derived from an EMBL/GenBank/DDBJ whole genome shotgun (WGS) entry which is preliminary data.</text>
</comment>
<name>A0A0E9LRJ1_9BACT</name>
<dbReference type="Proteomes" id="UP000032900">
    <property type="component" value="Unassembled WGS sequence"/>
</dbReference>
<proteinExistence type="predicted"/>
<protein>
    <submittedName>
        <fullName evidence="1">Uncharacterized protein</fullName>
    </submittedName>
</protein>
<reference evidence="1 2" key="1">
    <citation type="journal article" date="2015" name="Microbes Environ.">
        <title>Distribution and evolution of nitrogen fixation genes in the phylum bacteroidetes.</title>
        <authorList>
            <person name="Inoue J."/>
            <person name="Oshima K."/>
            <person name="Suda W."/>
            <person name="Sakamoto M."/>
            <person name="Iino T."/>
            <person name="Noda S."/>
            <person name="Hongoh Y."/>
            <person name="Hattori M."/>
            <person name="Ohkuma M."/>
        </authorList>
    </citation>
    <scope>NUCLEOTIDE SEQUENCE [LARGE SCALE GENOMIC DNA]</scope>
    <source>
        <strain evidence="1">JCM 15548</strain>
    </source>
</reference>
<gene>
    <name evidence="1" type="ORF">JCM15548_14622</name>
</gene>
<sequence length="118" mass="14018">MKFVNKGEKFFWDFLWLEGTGRNILELENRIKNSQRGLLINWDGLLNILDEITTINEFLLIGDYSKNNLRRYETDEEMRRACSYSIELVDSSYWLISSNVDYDFIDNLKNSFKGISSR</sequence>
<dbReference type="EMBL" id="BAZW01000097">
    <property type="protein sequence ID" value="GAO27771.1"/>
    <property type="molecule type" value="Genomic_DNA"/>
</dbReference>
<accession>A0A0E9LRJ1</accession>
<dbReference type="AlphaFoldDB" id="A0A0E9LRJ1"/>